<proteinExistence type="predicted"/>
<organism evidence="4 5">
    <name type="scientific">Shivajiella indica</name>
    <dbReference type="NCBI Taxonomy" id="872115"/>
    <lineage>
        <taxon>Bacteria</taxon>
        <taxon>Pseudomonadati</taxon>
        <taxon>Bacteroidota</taxon>
        <taxon>Cytophagia</taxon>
        <taxon>Cytophagales</taxon>
        <taxon>Cyclobacteriaceae</taxon>
        <taxon>Shivajiella</taxon>
    </lineage>
</organism>
<reference evidence="5" key="1">
    <citation type="journal article" date="2019" name="Int. J. Syst. Evol. Microbiol.">
        <title>The Global Catalogue of Microorganisms (GCM) 10K type strain sequencing project: providing services to taxonomists for standard genome sequencing and annotation.</title>
        <authorList>
            <consortium name="The Broad Institute Genomics Platform"/>
            <consortium name="The Broad Institute Genome Sequencing Center for Infectious Disease"/>
            <person name="Wu L."/>
            <person name="Ma J."/>
        </authorList>
    </citation>
    <scope>NUCLEOTIDE SEQUENCE [LARGE SCALE GENOMIC DNA]</scope>
    <source>
        <strain evidence="5">KCTC 19812</strain>
    </source>
</reference>
<keyword evidence="1" id="KW-0808">Transferase</keyword>
<feature type="domain" description="N-acetyltransferase" evidence="3">
    <location>
        <begin position="12"/>
        <end position="159"/>
    </location>
</feature>
<evidence type="ECO:0000256" key="1">
    <source>
        <dbReference type="ARBA" id="ARBA00022679"/>
    </source>
</evidence>
<dbReference type="EMBL" id="JBHUIV010000010">
    <property type="protein sequence ID" value="MFD2200896.1"/>
    <property type="molecule type" value="Genomic_DNA"/>
</dbReference>
<dbReference type="CDD" id="cd04301">
    <property type="entry name" value="NAT_SF"/>
    <property type="match status" value="1"/>
</dbReference>
<dbReference type="InterPro" id="IPR050832">
    <property type="entry name" value="Bact_Acetyltransf"/>
</dbReference>
<accession>A0ABW5B847</accession>
<dbReference type="Pfam" id="PF00583">
    <property type="entry name" value="Acetyltransf_1"/>
    <property type="match status" value="1"/>
</dbReference>
<sequence length="159" mass="18022">MTPIQNIKIQRSNSSNLDFLSLVKLLDIDLAIRDGADHSFYAQYNKLDKINHVVIAYVGQIPMGCGAFKEYEKDKVEIKRMYVLENYRNKGIAGLILHSLEQWAIELGYSSAILETGLMQPEAIGLYKKSGYDNIPNYGQYAGIENSVCFHKILTKDLK</sequence>
<evidence type="ECO:0000259" key="3">
    <source>
        <dbReference type="PROSITE" id="PS51186"/>
    </source>
</evidence>
<dbReference type="SUPFAM" id="SSF55729">
    <property type="entry name" value="Acyl-CoA N-acyltransferases (Nat)"/>
    <property type="match status" value="1"/>
</dbReference>
<comment type="caution">
    <text evidence="4">The sequence shown here is derived from an EMBL/GenBank/DDBJ whole genome shotgun (WGS) entry which is preliminary data.</text>
</comment>
<dbReference type="PANTHER" id="PTHR43877:SF2">
    <property type="entry name" value="AMINOALKYLPHOSPHONATE N-ACETYLTRANSFERASE-RELATED"/>
    <property type="match status" value="1"/>
</dbReference>
<keyword evidence="5" id="KW-1185">Reference proteome</keyword>
<dbReference type="Proteomes" id="UP001597414">
    <property type="component" value="Unassembled WGS sequence"/>
</dbReference>
<evidence type="ECO:0000313" key="5">
    <source>
        <dbReference type="Proteomes" id="UP001597414"/>
    </source>
</evidence>
<keyword evidence="2" id="KW-0012">Acyltransferase</keyword>
<dbReference type="PROSITE" id="PS51186">
    <property type="entry name" value="GNAT"/>
    <property type="match status" value="1"/>
</dbReference>
<evidence type="ECO:0000313" key="4">
    <source>
        <dbReference type="EMBL" id="MFD2200896.1"/>
    </source>
</evidence>
<dbReference type="InterPro" id="IPR000182">
    <property type="entry name" value="GNAT_dom"/>
</dbReference>
<evidence type="ECO:0000256" key="2">
    <source>
        <dbReference type="ARBA" id="ARBA00023315"/>
    </source>
</evidence>
<protein>
    <submittedName>
        <fullName evidence="4">GNAT family N-acetyltransferase</fullName>
    </submittedName>
</protein>
<dbReference type="Gene3D" id="3.40.630.30">
    <property type="match status" value="1"/>
</dbReference>
<gene>
    <name evidence="4" type="ORF">ACFSKV_04910</name>
</gene>
<dbReference type="InterPro" id="IPR016181">
    <property type="entry name" value="Acyl_CoA_acyltransferase"/>
</dbReference>
<name>A0ABW5B847_9BACT</name>
<dbReference type="RefSeq" id="WP_380800773.1">
    <property type="nucleotide sequence ID" value="NZ_JBHUIV010000010.1"/>
</dbReference>
<dbReference type="PANTHER" id="PTHR43877">
    <property type="entry name" value="AMINOALKYLPHOSPHONATE N-ACETYLTRANSFERASE-RELATED-RELATED"/>
    <property type="match status" value="1"/>
</dbReference>